<comment type="subunit">
    <text evidence="7">Consists of a catalytic RNA component (M1 or rnpB) and a protein subunit.</text>
</comment>
<evidence type="ECO:0000256" key="7">
    <source>
        <dbReference type="HAMAP-Rule" id="MF_00227"/>
    </source>
</evidence>
<sequence>MLPAVNRIRLPDEFRSVFRQGTKAGSRQLVVHCLQTPDVAHAPRVGFVVSKALGNAVVRNRVKRRLRDLMRARLPHLGGGLHLVIRALPAAAEADSATLGRSLDSALRRLGVLEKPEVPGEDAAR</sequence>
<keyword evidence="3 7" id="KW-0540">Nuclease</keyword>
<dbReference type="Proteomes" id="UP001589707">
    <property type="component" value="Unassembled WGS sequence"/>
</dbReference>
<accession>A0ABV5X5M2</accession>
<comment type="caution">
    <text evidence="9">The sequence shown here is derived from an EMBL/GenBank/DDBJ whole genome shotgun (WGS) entry which is preliminary data.</text>
</comment>
<evidence type="ECO:0000256" key="5">
    <source>
        <dbReference type="ARBA" id="ARBA00022801"/>
    </source>
</evidence>
<keyword evidence="5 7" id="KW-0378">Hydrolase</keyword>
<dbReference type="InterPro" id="IPR020539">
    <property type="entry name" value="RNase_P_CS"/>
</dbReference>
<dbReference type="Gene3D" id="3.30.230.10">
    <property type="match status" value="1"/>
</dbReference>
<keyword evidence="2 7" id="KW-0819">tRNA processing</keyword>
<evidence type="ECO:0000313" key="9">
    <source>
        <dbReference type="EMBL" id="MFB9777750.1"/>
    </source>
</evidence>
<dbReference type="RefSeq" id="WP_376841734.1">
    <property type="nucleotide sequence ID" value="NZ_JBHMAU010000130.1"/>
</dbReference>
<reference evidence="9 10" key="1">
    <citation type="submission" date="2024-09" db="EMBL/GenBank/DDBJ databases">
        <authorList>
            <person name="Sun Q."/>
            <person name="Mori K."/>
        </authorList>
    </citation>
    <scope>NUCLEOTIDE SEQUENCE [LARGE SCALE GENOMIC DNA]</scope>
    <source>
        <strain evidence="9 10">JCM 11683</strain>
    </source>
</reference>
<gene>
    <name evidence="7 9" type="primary">rnpA</name>
    <name evidence="9" type="ORF">ACFFN1_15350</name>
</gene>
<dbReference type="EC" id="3.1.26.5" evidence="7 8"/>
<dbReference type="HAMAP" id="MF_00227">
    <property type="entry name" value="RNase_P"/>
    <property type="match status" value="1"/>
</dbReference>
<protein>
    <recommendedName>
        <fullName evidence="7 8">Ribonuclease P protein component</fullName>
        <shortName evidence="7">RNase P protein</shortName>
        <shortName evidence="7">RNaseP protein</shortName>
        <ecNumber evidence="7 8">3.1.26.5</ecNumber>
    </recommendedName>
    <alternativeName>
        <fullName evidence="7">Protein C5</fullName>
    </alternativeName>
</protein>
<dbReference type="PROSITE" id="PS00648">
    <property type="entry name" value="RIBONUCLEASE_P"/>
    <property type="match status" value="1"/>
</dbReference>
<evidence type="ECO:0000313" key="10">
    <source>
        <dbReference type="Proteomes" id="UP001589707"/>
    </source>
</evidence>
<dbReference type="Pfam" id="PF00825">
    <property type="entry name" value="Ribonuclease_P"/>
    <property type="match status" value="1"/>
</dbReference>
<dbReference type="NCBIfam" id="TIGR00188">
    <property type="entry name" value="rnpA"/>
    <property type="match status" value="1"/>
</dbReference>
<evidence type="ECO:0000256" key="1">
    <source>
        <dbReference type="ARBA" id="ARBA00002663"/>
    </source>
</evidence>
<evidence type="ECO:0000256" key="6">
    <source>
        <dbReference type="ARBA" id="ARBA00022884"/>
    </source>
</evidence>
<keyword evidence="6 7" id="KW-0694">RNA-binding</keyword>
<keyword evidence="10" id="KW-1185">Reference proteome</keyword>
<comment type="catalytic activity">
    <reaction evidence="7">
        <text>Endonucleolytic cleavage of RNA, removing 5'-extranucleotides from tRNA precursor.</text>
        <dbReference type="EC" id="3.1.26.5"/>
    </reaction>
</comment>
<comment type="similarity">
    <text evidence="7">Belongs to the RnpA family.</text>
</comment>
<evidence type="ECO:0000256" key="4">
    <source>
        <dbReference type="ARBA" id="ARBA00022759"/>
    </source>
</evidence>
<dbReference type="SUPFAM" id="SSF54211">
    <property type="entry name" value="Ribosomal protein S5 domain 2-like"/>
    <property type="match status" value="1"/>
</dbReference>
<dbReference type="PANTHER" id="PTHR33992">
    <property type="entry name" value="RIBONUCLEASE P PROTEIN COMPONENT"/>
    <property type="match status" value="1"/>
</dbReference>
<keyword evidence="4 7" id="KW-0255">Endonuclease</keyword>
<dbReference type="GO" id="GO:0004526">
    <property type="term" value="F:ribonuclease P activity"/>
    <property type="evidence" value="ECO:0007669"/>
    <property type="project" value="UniProtKB-EC"/>
</dbReference>
<name>A0ABV5X5M2_9MICO</name>
<dbReference type="InterPro" id="IPR000100">
    <property type="entry name" value="RNase_P"/>
</dbReference>
<evidence type="ECO:0000256" key="8">
    <source>
        <dbReference type="NCBIfam" id="TIGR00188"/>
    </source>
</evidence>
<comment type="function">
    <text evidence="1 7">RNaseP catalyzes the removal of the 5'-leader sequence from pre-tRNA to produce the mature 5'-terminus. It can also cleave other RNA substrates such as 4.5S RNA. The protein component plays an auxiliary but essential role in vivo by binding to the 5'-leader sequence and broadening the substrate specificity of the ribozyme.</text>
</comment>
<dbReference type="EMBL" id="JBHMAU010000130">
    <property type="protein sequence ID" value="MFB9777750.1"/>
    <property type="molecule type" value="Genomic_DNA"/>
</dbReference>
<organism evidence="9 10">
    <name type="scientific">Brevibacterium otitidis</name>
    <dbReference type="NCBI Taxonomy" id="53364"/>
    <lineage>
        <taxon>Bacteria</taxon>
        <taxon>Bacillati</taxon>
        <taxon>Actinomycetota</taxon>
        <taxon>Actinomycetes</taxon>
        <taxon>Micrococcales</taxon>
        <taxon>Brevibacteriaceae</taxon>
        <taxon>Brevibacterium</taxon>
    </lineage>
</organism>
<dbReference type="InterPro" id="IPR014721">
    <property type="entry name" value="Ribsml_uS5_D2-typ_fold_subgr"/>
</dbReference>
<dbReference type="PANTHER" id="PTHR33992:SF1">
    <property type="entry name" value="RIBONUCLEASE P PROTEIN COMPONENT"/>
    <property type="match status" value="1"/>
</dbReference>
<proteinExistence type="inferred from homology"/>
<evidence type="ECO:0000256" key="3">
    <source>
        <dbReference type="ARBA" id="ARBA00022722"/>
    </source>
</evidence>
<evidence type="ECO:0000256" key="2">
    <source>
        <dbReference type="ARBA" id="ARBA00022694"/>
    </source>
</evidence>
<dbReference type="InterPro" id="IPR020568">
    <property type="entry name" value="Ribosomal_Su5_D2-typ_SF"/>
</dbReference>